<keyword evidence="2" id="KW-0255">Endonuclease</keyword>
<dbReference type="PANTHER" id="PTHR12121">
    <property type="entry name" value="CARBON CATABOLITE REPRESSOR PROTEIN 4"/>
    <property type="match status" value="1"/>
</dbReference>
<dbReference type="EMBL" id="CP159837">
    <property type="protein sequence ID" value="XCM39516.1"/>
    <property type="molecule type" value="Genomic_DNA"/>
</dbReference>
<reference evidence="2" key="1">
    <citation type="submission" date="2024-07" db="EMBL/GenBank/DDBJ databases">
        <authorList>
            <person name="Kim Y.J."/>
            <person name="Jeong J.Y."/>
        </authorList>
    </citation>
    <scope>NUCLEOTIDE SEQUENCE</scope>
    <source>
        <strain evidence="2">GIHE-MW2</strain>
    </source>
</reference>
<evidence type="ECO:0000313" key="2">
    <source>
        <dbReference type="EMBL" id="XCM39516.1"/>
    </source>
</evidence>
<dbReference type="GO" id="GO:0004519">
    <property type="term" value="F:endonuclease activity"/>
    <property type="evidence" value="ECO:0007669"/>
    <property type="project" value="UniProtKB-KW"/>
</dbReference>
<gene>
    <name evidence="2" type="ORF">ABWT76_002454</name>
</gene>
<evidence type="ECO:0000259" key="1">
    <source>
        <dbReference type="Pfam" id="PF03372"/>
    </source>
</evidence>
<protein>
    <submittedName>
        <fullName evidence="2">Endonuclease/exonuclease/phosphatase family protein</fullName>
    </submittedName>
</protein>
<dbReference type="GO" id="GO:0000175">
    <property type="term" value="F:3'-5'-RNA exonuclease activity"/>
    <property type="evidence" value="ECO:0007669"/>
    <property type="project" value="TreeGrafter"/>
</dbReference>
<feature type="domain" description="Endonuclease/exonuclease/phosphatase" evidence="1">
    <location>
        <begin position="7"/>
        <end position="324"/>
    </location>
</feature>
<dbReference type="InterPro" id="IPR005135">
    <property type="entry name" value="Endo/exonuclease/phosphatase"/>
</dbReference>
<dbReference type="SUPFAM" id="SSF56219">
    <property type="entry name" value="DNase I-like"/>
    <property type="match status" value="1"/>
</dbReference>
<keyword evidence="2" id="KW-0540">Nuclease</keyword>
<dbReference type="PANTHER" id="PTHR12121:SF101">
    <property type="entry name" value="ENDONUCLEASE_EXONUCLEASE_PHOSPHATASE DOMAIN-CONTAINING PROTEIN"/>
    <property type="match status" value="1"/>
</dbReference>
<dbReference type="InterPro" id="IPR036691">
    <property type="entry name" value="Endo/exonu/phosph_ase_sf"/>
</dbReference>
<organism evidence="2">
    <name type="scientific">Planktothricoides raciborskii GIHE-MW2</name>
    <dbReference type="NCBI Taxonomy" id="2792601"/>
    <lineage>
        <taxon>Bacteria</taxon>
        <taxon>Bacillati</taxon>
        <taxon>Cyanobacteriota</taxon>
        <taxon>Cyanophyceae</taxon>
        <taxon>Oscillatoriophycideae</taxon>
        <taxon>Oscillatoriales</taxon>
        <taxon>Oscillatoriaceae</taxon>
        <taxon>Planktothricoides</taxon>
    </lineage>
</organism>
<keyword evidence="2" id="KW-0378">Hydrolase</keyword>
<accession>A0AAU8JKX8</accession>
<sequence>MSNHRFVTYNILSSHLAEPEHFVKCDRADLDPETRLNRIVAKLLPEIAQNSIICLQEVSTLWAGELHRFFANHNYYLVTGLYGHQKNGYMGVAIAFPLGKYQMLEAKIERLSDSRDWPKLSPLAVAARNFLQGFVRLWDKKKAKSLEHAIAHAQRRTNQVIFLRLDDKAQGDRFGVATYHMPCVYYAPKVMTIHTSMLVQRIQELAQNDPFVLTGDFNIRPAESQYQLITTGSMASNHPAYPPILKGDRWRPELATPLRSAYREAFGQEPEFTNYAQTRKKAPFQETLDYIWLSPQWQVVSALPLPTRDQVTSSFPNPEQPSDHILLAVEMTLKKLGSSI</sequence>
<dbReference type="RefSeq" id="WP_054466981.1">
    <property type="nucleotide sequence ID" value="NZ_CP159837.1"/>
</dbReference>
<name>A0AAU8JKX8_9CYAN</name>
<proteinExistence type="predicted"/>
<dbReference type="Pfam" id="PF03372">
    <property type="entry name" value="Exo_endo_phos"/>
    <property type="match status" value="1"/>
</dbReference>
<dbReference type="AlphaFoldDB" id="A0AAU8JKX8"/>
<dbReference type="Gene3D" id="3.60.10.10">
    <property type="entry name" value="Endonuclease/exonuclease/phosphatase"/>
    <property type="match status" value="1"/>
</dbReference>
<dbReference type="InterPro" id="IPR050410">
    <property type="entry name" value="CCR4/nocturin_mRNA_transcr"/>
</dbReference>